<dbReference type="AlphaFoldDB" id="A0A6C0AN85"/>
<reference evidence="1" key="1">
    <citation type="journal article" date="2020" name="Nature">
        <title>Giant virus diversity and host interactions through global metagenomics.</title>
        <authorList>
            <person name="Schulz F."/>
            <person name="Roux S."/>
            <person name="Paez-Espino D."/>
            <person name="Jungbluth S."/>
            <person name="Walsh D.A."/>
            <person name="Denef V.J."/>
            <person name="McMahon K.D."/>
            <person name="Konstantinidis K.T."/>
            <person name="Eloe-Fadrosh E.A."/>
            <person name="Kyrpides N.C."/>
            <person name="Woyke T."/>
        </authorList>
    </citation>
    <scope>NUCLEOTIDE SEQUENCE</scope>
    <source>
        <strain evidence="1">GVMAG-S-1091796-13</strain>
    </source>
</reference>
<accession>A0A6C0AN85</accession>
<dbReference type="EMBL" id="MN740721">
    <property type="protein sequence ID" value="QHS80821.1"/>
    <property type="molecule type" value="Genomic_DNA"/>
</dbReference>
<sequence length="166" mass="20317">MFLMEVEKLIKDLEKVDLIDEEEPFFMLDNDIKRDNLELYFITDARLNFYELWAIFREIPNINNDKIKYSWTFTDKENEFVFVLCDWKNENKLLQTRNWRILSNTLNDTIVSKFLKTLCSALECYNKYYKRKIESRDFNSDNQEINRCLQDIKRSLIKNREILKNL</sequence>
<evidence type="ECO:0000313" key="1">
    <source>
        <dbReference type="EMBL" id="QHS80821.1"/>
    </source>
</evidence>
<name>A0A6C0AN85_9ZZZZ</name>
<proteinExistence type="predicted"/>
<protein>
    <submittedName>
        <fullName evidence="1">Uncharacterized protein</fullName>
    </submittedName>
</protein>
<organism evidence="1">
    <name type="scientific">viral metagenome</name>
    <dbReference type="NCBI Taxonomy" id="1070528"/>
    <lineage>
        <taxon>unclassified sequences</taxon>
        <taxon>metagenomes</taxon>
        <taxon>organismal metagenomes</taxon>
    </lineage>
</organism>